<dbReference type="Proteomes" id="UP000590442">
    <property type="component" value="Unassembled WGS sequence"/>
</dbReference>
<dbReference type="AlphaFoldDB" id="A0A846R6B1"/>
<organism evidence="2 3">
    <name type="scientific">Saonia flava</name>
    <dbReference type="NCBI Taxonomy" id="523696"/>
    <lineage>
        <taxon>Bacteria</taxon>
        <taxon>Pseudomonadati</taxon>
        <taxon>Bacteroidota</taxon>
        <taxon>Flavobacteriia</taxon>
        <taxon>Flavobacteriales</taxon>
        <taxon>Flavobacteriaceae</taxon>
        <taxon>Saonia</taxon>
    </lineage>
</organism>
<dbReference type="Pfam" id="PF19578">
    <property type="entry name" value="DUF6090"/>
    <property type="match status" value="1"/>
</dbReference>
<keyword evidence="1" id="KW-0472">Membrane</keyword>
<accession>A0A846R6B1</accession>
<keyword evidence="1" id="KW-1133">Transmembrane helix</keyword>
<reference evidence="2 3" key="1">
    <citation type="submission" date="2020-03" db="EMBL/GenBank/DDBJ databases">
        <title>Genomic Encyclopedia of Type Strains, Phase IV (KMG-IV): sequencing the most valuable type-strain genomes for metagenomic binning, comparative biology and taxonomic classification.</title>
        <authorList>
            <person name="Goeker M."/>
        </authorList>
    </citation>
    <scope>NUCLEOTIDE SEQUENCE [LARGE SCALE GENOMIC DNA]</scope>
    <source>
        <strain evidence="2 3">DSM 29762</strain>
    </source>
</reference>
<evidence type="ECO:0000313" key="2">
    <source>
        <dbReference type="EMBL" id="NJB72309.1"/>
    </source>
</evidence>
<evidence type="ECO:0000256" key="1">
    <source>
        <dbReference type="SAM" id="Phobius"/>
    </source>
</evidence>
<sequence length="261" mass="30505">MIKFFRKIRQNLLMENKTGKYLKYAIGEIVLVMIGILLALQVNNWNEIRKDNTKEQQILRQLKDEYIANLLQLEQKINHRKRIIETATKVLQYIDEPNDVDTDSLNSQLNVMIGSPAFKPIENNLINSGNILLIKNEKLNQLLTTWPTEVLDIQVIERIWFTKMWESVIPLYSDFGILRDGFYKWWNDEQNLKWILEGTNVNPFHKPRSSKALKSSEILNKKELEGVISVAVSVNYAANLQSQVVRNRILEILELLNNEID</sequence>
<comment type="caution">
    <text evidence="2">The sequence shown here is derived from an EMBL/GenBank/DDBJ whole genome shotgun (WGS) entry which is preliminary data.</text>
</comment>
<evidence type="ECO:0000313" key="3">
    <source>
        <dbReference type="Proteomes" id="UP000590442"/>
    </source>
</evidence>
<protein>
    <submittedName>
        <fullName evidence="2">Uncharacterized protein</fullName>
    </submittedName>
</protein>
<feature type="transmembrane region" description="Helical" evidence="1">
    <location>
        <begin position="21"/>
        <end position="40"/>
    </location>
</feature>
<dbReference type="EMBL" id="JAATJJ010000002">
    <property type="protein sequence ID" value="NJB72309.1"/>
    <property type="molecule type" value="Genomic_DNA"/>
</dbReference>
<keyword evidence="3" id="KW-1185">Reference proteome</keyword>
<dbReference type="RefSeq" id="WP_167965210.1">
    <property type="nucleotide sequence ID" value="NZ_JAATJJ010000002.1"/>
</dbReference>
<name>A0A846R6B1_9FLAO</name>
<gene>
    <name evidence="2" type="ORF">GGR42_002800</name>
</gene>
<keyword evidence="1" id="KW-0812">Transmembrane</keyword>
<dbReference type="InterPro" id="IPR045749">
    <property type="entry name" value="DUF6090"/>
</dbReference>
<proteinExistence type="predicted"/>